<feature type="compositionally biased region" description="Basic and acidic residues" evidence="1">
    <location>
        <begin position="60"/>
        <end position="77"/>
    </location>
</feature>
<gene>
    <name evidence="3" type="ORF">TeGR_g12448</name>
</gene>
<dbReference type="InterPro" id="IPR001202">
    <property type="entry name" value="WW_dom"/>
</dbReference>
<name>A0ABQ6N8I6_9STRA</name>
<feature type="region of interest" description="Disordered" evidence="1">
    <location>
        <begin position="1"/>
        <end position="36"/>
    </location>
</feature>
<evidence type="ECO:0000313" key="3">
    <source>
        <dbReference type="EMBL" id="GMI42915.1"/>
    </source>
</evidence>
<feature type="compositionally biased region" description="Polar residues" evidence="1">
    <location>
        <begin position="13"/>
        <end position="26"/>
    </location>
</feature>
<dbReference type="Proteomes" id="UP001165060">
    <property type="component" value="Unassembled WGS sequence"/>
</dbReference>
<keyword evidence="4" id="KW-1185">Reference proteome</keyword>
<accession>A0ABQ6N8I6</accession>
<sequence>MSDSPAMEPIRRQSASVTQIHSSMSKVSSQATASTLSTQVSGIANSLASGISSALGGESKQQEAKEPEKKASQWRSAIDHSTNRTYYYDTVTRQTQWRKPLELCSAEERREIEEKETVQKNFFAEMEANVLRNIQKGDATGARLDEELRRRRDSDTNAGHGEGEE</sequence>
<evidence type="ECO:0000256" key="1">
    <source>
        <dbReference type="SAM" id="MobiDB-lite"/>
    </source>
</evidence>
<feature type="region of interest" description="Disordered" evidence="1">
    <location>
        <begin position="136"/>
        <end position="165"/>
    </location>
</feature>
<feature type="non-terminal residue" evidence="3">
    <location>
        <position position="165"/>
    </location>
</feature>
<reference evidence="3 4" key="1">
    <citation type="journal article" date="2023" name="Commun. Biol.">
        <title>Genome analysis of Parmales, the sister group of diatoms, reveals the evolutionary specialization of diatoms from phago-mixotrophs to photoautotrophs.</title>
        <authorList>
            <person name="Ban H."/>
            <person name="Sato S."/>
            <person name="Yoshikawa S."/>
            <person name="Yamada K."/>
            <person name="Nakamura Y."/>
            <person name="Ichinomiya M."/>
            <person name="Sato N."/>
            <person name="Blanc-Mathieu R."/>
            <person name="Endo H."/>
            <person name="Kuwata A."/>
            <person name="Ogata H."/>
        </authorList>
    </citation>
    <scope>NUCLEOTIDE SEQUENCE [LARGE SCALE GENOMIC DNA]</scope>
</reference>
<feature type="region of interest" description="Disordered" evidence="1">
    <location>
        <begin position="54"/>
        <end position="77"/>
    </location>
</feature>
<dbReference type="Gene3D" id="2.20.70.10">
    <property type="match status" value="1"/>
</dbReference>
<protein>
    <recommendedName>
        <fullName evidence="2">WW domain-containing protein</fullName>
    </recommendedName>
</protein>
<proteinExistence type="predicted"/>
<dbReference type="Pfam" id="PF00397">
    <property type="entry name" value="WW"/>
    <property type="match status" value="1"/>
</dbReference>
<dbReference type="PROSITE" id="PS50020">
    <property type="entry name" value="WW_DOMAIN_2"/>
    <property type="match status" value="1"/>
</dbReference>
<organism evidence="3 4">
    <name type="scientific">Tetraparma gracilis</name>
    <dbReference type="NCBI Taxonomy" id="2962635"/>
    <lineage>
        <taxon>Eukaryota</taxon>
        <taxon>Sar</taxon>
        <taxon>Stramenopiles</taxon>
        <taxon>Ochrophyta</taxon>
        <taxon>Bolidophyceae</taxon>
        <taxon>Parmales</taxon>
        <taxon>Triparmaceae</taxon>
        <taxon>Tetraparma</taxon>
    </lineage>
</organism>
<evidence type="ECO:0000259" key="2">
    <source>
        <dbReference type="PROSITE" id="PS50020"/>
    </source>
</evidence>
<dbReference type="EMBL" id="BRYB01001100">
    <property type="protein sequence ID" value="GMI42915.1"/>
    <property type="molecule type" value="Genomic_DNA"/>
</dbReference>
<evidence type="ECO:0000313" key="4">
    <source>
        <dbReference type="Proteomes" id="UP001165060"/>
    </source>
</evidence>
<dbReference type="CDD" id="cd00201">
    <property type="entry name" value="WW"/>
    <property type="match status" value="1"/>
</dbReference>
<feature type="domain" description="WW" evidence="2">
    <location>
        <begin position="68"/>
        <end position="102"/>
    </location>
</feature>
<feature type="compositionally biased region" description="Basic and acidic residues" evidence="1">
    <location>
        <begin position="143"/>
        <end position="155"/>
    </location>
</feature>
<dbReference type="InterPro" id="IPR036020">
    <property type="entry name" value="WW_dom_sf"/>
</dbReference>
<feature type="compositionally biased region" description="Low complexity" evidence="1">
    <location>
        <begin position="27"/>
        <end position="36"/>
    </location>
</feature>
<dbReference type="SUPFAM" id="SSF51045">
    <property type="entry name" value="WW domain"/>
    <property type="match status" value="1"/>
</dbReference>
<dbReference type="SMART" id="SM00456">
    <property type="entry name" value="WW"/>
    <property type="match status" value="1"/>
</dbReference>
<comment type="caution">
    <text evidence="3">The sequence shown here is derived from an EMBL/GenBank/DDBJ whole genome shotgun (WGS) entry which is preliminary data.</text>
</comment>